<keyword evidence="2" id="KW-1185">Reference proteome</keyword>
<evidence type="ECO:0000313" key="1">
    <source>
        <dbReference type="EMBL" id="GIY17438.1"/>
    </source>
</evidence>
<reference evidence="1 2" key="1">
    <citation type="submission" date="2021-06" db="EMBL/GenBank/DDBJ databases">
        <title>Caerostris extrusa draft genome.</title>
        <authorList>
            <person name="Kono N."/>
            <person name="Arakawa K."/>
        </authorList>
    </citation>
    <scope>NUCLEOTIDE SEQUENCE [LARGE SCALE GENOMIC DNA]</scope>
</reference>
<sequence length="93" mass="10923">MQPKEIPVYLENVTTRSDSLYVPLKGFKVAYCVTSSESSRSLLSYNGVQYYVSLTKLRQNVSQVFRERRIIIAHGWYLRCRFVMGPNLIKKNW</sequence>
<name>A0AAV4R537_CAEEX</name>
<proteinExistence type="predicted"/>
<accession>A0AAV4R537</accession>
<organism evidence="1 2">
    <name type="scientific">Caerostris extrusa</name>
    <name type="common">Bark spider</name>
    <name type="synonym">Caerostris bankana</name>
    <dbReference type="NCBI Taxonomy" id="172846"/>
    <lineage>
        <taxon>Eukaryota</taxon>
        <taxon>Metazoa</taxon>
        <taxon>Ecdysozoa</taxon>
        <taxon>Arthropoda</taxon>
        <taxon>Chelicerata</taxon>
        <taxon>Arachnida</taxon>
        <taxon>Araneae</taxon>
        <taxon>Araneomorphae</taxon>
        <taxon>Entelegynae</taxon>
        <taxon>Araneoidea</taxon>
        <taxon>Araneidae</taxon>
        <taxon>Caerostris</taxon>
    </lineage>
</organism>
<dbReference type="AlphaFoldDB" id="A0AAV4R537"/>
<protein>
    <submittedName>
        <fullName evidence="1">Uncharacterized protein</fullName>
    </submittedName>
</protein>
<dbReference type="Proteomes" id="UP001054945">
    <property type="component" value="Unassembled WGS sequence"/>
</dbReference>
<dbReference type="EMBL" id="BPLR01007510">
    <property type="protein sequence ID" value="GIY17438.1"/>
    <property type="molecule type" value="Genomic_DNA"/>
</dbReference>
<evidence type="ECO:0000313" key="2">
    <source>
        <dbReference type="Proteomes" id="UP001054945"/>
    </source>
</evidence>
<gene>
    <name evidence="1" type="ORF">CEXT_145521</name>
</gene>
<comment type="caution">
    <text evidence="1">The sequence shown here is derived from an EMBL/GenBank/DDBJ whole genome shotgun (WGS) entry which is preliminary data.</text>
</comment>